<dbReference type="RefSeq" id="WP_104616021.1">
    <property type="nucleotide sequence ID" value="NZ_JBHLXZ010000016.1"/>
</dbReference>
<evidence type="ECO:0000313" key="3">
    <source>
        <dbReference type="EMBL" id="PPU55490.1"/>
    </source>
</evidence>
<protein>
    <recommendedName>
        <fullName evidence="2">HEPN AbiU2-like domain-containing protein</fullName>
    </recommendedName>
</protein>
<evidence type="ECO:0000256" key="1">
    <source>
        <dbReference type="SAM" id="MobiDB-lite"/>
    </source>
</evidence>
<dbReference type="EMBL" id="MDEE01000018">
    <property type="protein sequence ID" value="PPU55490.1"/>
    <property type="molecule type" value="Genomic_DNA"/>
</dbReference>
<organism evidence="3 4">
    <name type="scientific">Xanthomonas dyei</name>
    <dbReference type="NCBI Taxonomy" id="743699"/>
    <lineage>
        <taxon>Bacteria</taxon>
        <taxon>Pseudomonadati</taxon>
        <taxon>Pseudomonadota</taxon>
        <taxon>Gammaproteobacteria</taxon>
        <taxon>Lysobacterales</taxon>
        <taxon>Lysobacteraceae</taxon>
        <taxon>Xanthomonas</taxon>
    </lineage>
</organism>
<name>A0A2S7C229_9XANT</name>
<dbReference type="Proteomes" id="UP000238908">
    <property type="component" value="Unassembled WGS sequence"/>
</dbReference>
<evidence type="ECO:0000259" key="2">
    <source>
        <dbReference type="Pfam" id="PF18734"/>
    </source>
</evidence>
<reference evidence="3 4" key="1">
    <citation type="submission" date="2016-08" db="EMBL/GenBank/DDBJ databases">
        <authorList>
            <person name="Seilhamer J.J."/>
        </authorList>
    </citation>
    <scope>NUCLEOTIDE SEQUENCE [LARGE SCALE GENOMIC DNA]</scope>
    <source>
        <strain evidence="3 4">CFBP7245</strain>
    </source>
</reference>
<dbReference type="Pfam" id="PF18734">
    <property type="entry name" value="HEPN_AbiU2"/>
    <property type="match status" value="1"/>
</dbReference>
<proteinExistence type="predicted"/>
<dbReference type="InterPro" id="IPR040704">
    <property type="entry name" value="HEPN_AbiU2"/>
</dbReference>
<accession>A0A2S7C229</accession>
<feature type="region of interest" description="Disordered" evidence="1">
    <location>
        <begin position="207"/>
        <end position="230"/>
    </location>
</feature>
<gene>
    <name evidence="3" type="ORF">XdyCFBP7245_12915</name>
</gene>
<comment type="caution">
    <text evidence="3">The sequence shown here is derived from an EMBL/GenBank/DDBJ whole genome shotgun (WGS) entry which is preliminary data.</text>
</comment>
<dbReference type="AlphaFoldDB" id="A0A2S7C229"/>
<evidence type="ECO:0000313" key="4">
    <source>
        <dbReference type="Proteomes" id="UP000238908"/>
    </source>
</evidence>
<feature type="domain" description="HEPN AbiU2-like" evidence="2">
    <location>
        <begin position="26"/>
        <end position="185"/>
    </location>
</feature>
<sequence>MTSTASMEEVHTSYVTLMGGELGLAFATLHRKLIELHIVWQQYRQLFGSDAETVALLNRTAGLFFKIVQDEIWDSVLLGISRLTDPPETRGKKNLTINSLLPLIDDATLKKELEELCKAALDQSKFARDHRNKRIAHQDHAYATDRAANPLDGISRERVESMLADLGKIMNRLNLHFRNCTTIYEGFVDDSGARVLISKLRRFERFKDESGSPNSSFKPKPLREGLNNDA</sequence>